<proteinExistence type="predicted"/>
<comment type="caution">
    <text evidence="2">The sequence shown here is derived from an EMBL/GenBank/DDBJ whole genome shotgun (WGS) entry which is preliminary data.</text>
</comment>
<name>A0A1Y1QKH6_9GAMM</name>
<dbReference type="Proteomes" id="UP000192491">
    <property type="component" value="Unassembled WGS sequence"/>
</dbReference>
<protein>
    <submittedName>
        <fullName evidence="2">Uncharacterized protein</fullName>
    </submittedName>
</protein>
<reference evidence="2 3" key="1">
    <citation type="submission" date="2017-01" db="EMBL/GenBank/DDBJ databases">
        <title>Novel large sulfur bacteria in the metagenomes of groundwater-fed chemosynthetic microbial mats in the Lake Huron basin.</title>
        <authorList>
            <person name="Sharrar A.M."/>
            <person name="Flood B.E."/>
            <person name="Bailey J.V."/>
            <person name="Jones D.S."/>
            <person name="Biddanda B."/>
            <person name="Ruberg S.A."/>
            <person name="Marcus D.N."/>
            <person name="Dick G.J."/>
        </authorList>
    </citation>
    <scope>NUCLEOTIDE SEQUENCE [LARGE SCALE GENOMIC DNA]</scope>
    <source>
        <strain evidence="2">A8</strain>
    </source>
</reference>
<accession>A0A1Y1QKH6</accession>
<evidence type="ECO:0000256" key="1">
    <source>
        <dbReference type="SAM" id="SignalP"/>
    </source>
</evidence>
<keyword evidence="1" id="KW-0732">Signal</keyword>
<feature type="chain" id="PRO_5012282189" evidence="1">
    <location>
        <begin position="29"/>
        <end position="89"/>
    </location>
</feature>
<dbReference type="AlphaFoldDB" id="A0A1Y1QKH6"/>
<evidence type="ECO:0000313" key="2">
    <source>
        <dbReference type="EMBL" id="OQX07926.1"/>
    </source>
</evidence>
<gene>
    <name evidence="2" type="ORF">BWK73_26790</name>
</gene>
<sequence>MKKATTQLLIAVAALAAALALTATAAYADDCTAEQCELKPQPWKEFRTNNDSAEFTQAWIAASRQCGGQNTACIEELLTGQGWKWEVEP</sequence>
<evidence type="ECO:0000313" key="3">
    <source>
        <dbReference type="Proteomes" id="UP000192491"/>
    </source>
</evidence>
<feature type="signal peptide" evidence="1">
    <location>
        <begin position="1"/>
        <end position="28"/>
    </location>
</feature>
<dbReference type="EMBL" id="MTEJ01000192">
    <property type="protein sequence ID" value="OQX07926.1"/>
    <property type="molecule type" value="Genomic_DNA"/>
</dbReference>
<organism evidence="2 3">
    <name type="scientific">Thiothrix lacustris</name>
    <dbReference type="NCBI Taxonomy" id="525917"/>
    <lineage>
        <taxon>Bacteria</taxon>
        <taxon>Pseudomonadati</taxon>
        <taxon>Pseudomonadota</taxon>
        <taxon>Gammaproteobacteria</taxon>
        <taxon>Thiotrichales</taxon>
        <taxon>Thiotrichaceae</taxon>
        <taxon>Thiothrix</taxon>
    </lineage>
</organism>